<dbReference type="Gene3D" id="3.30.70.1430">
    <property type="entry name" value="Multidrug efflux transporter AcrB pore domain"/>
    <property type="match status" value="2"/>
</dbReference>
<feature type="transmembrane region" description="Helical" evidence="9">
    <location>
        <begin position="12"/>
        <end position="32"/>
    </location>
</feature>
<dbReference type="NCBIfam" id="TIGR00915">
    <property type="entry name" value="2A0602"/>
    <property type="match status" value="1"/>
</dbReference>
<keyword evidence="7 9" id="KW-1133">Transmembrane helix</keyword>
<organism evidence="10 11">
    <name type="scientific">Autumnicola tepida</name>
    <dbReference type="NCBI Taxonomy" id="3075595"/>
    <lineage>
        <taxon>Bacteria</taxon>
        <taxon>Pseudomonadati</taxon>
        <taxon>Bacteroidota</taxon>
        <taxon>Flavobacteriia</taxon>
        <taxon>Flavobacteriales</taxon>
        <taxon>Flavobacteriaceae</taxon>
        <taxon>Autumnicola</taxon>
    </lineage>
</organism>
<proteinExistence type="inferred from homology"/>
<dbReference type="SUPFAM" id="SSF82866">
    <property type="entry name" value="Multidrug efflux transporter AcrB transmembrane domain"/>
    <property type="match status" value="2"/>
</dbReference>
<gene>
    <name evidence="10" type="ORF">RM553_12360</name>
</gene>
<comment type="similarity">
    <text evidence="2">Belongs to the resistance-nodulation-cell division (RND) (TC 2.A.6) family.</text>
</comment>
<dbReference type="Pfam" id="PF00873">
    <property type="entry name" value="ACR_tran"/>
    <property type="match status" value="1"/>
</dbReference>
<reference evidence="10 11" key="1">
    <citation type="submission" date="2023-09" db="EMBL/GenBank/DDBJ databases">
        <authorList>
            <person name="Rey-Velasco X."/>
        </authorList>
    </citation>
    <scope>NUCLEOTIDE SEQUENCE [LARGE SCALE GENOMIC DNA]</scope>
    <source>
        <strain evidence="10 11">F363</strain>
    </source>
</reference>
<keyword evidence="8 9" id="KW-0472">Membrane</keyword>
<feature type="transmembrane region" description="Helical" evidence="9">
    <location>
        <begin position="892"/>
        <end position="911"/>
    </location>
</feature>
<feature type="transmembrane region" description="Helical" evidence="9">
    <location>
        <begin position="1003"/>
        <end position="1025"/>
    </location>
</feature>
<dbReference type="RefSeq" id="WP_311535246.1">
    <property type="nucleotide sequence ID" value="NZ_JAVRHQ010000014.1"/>
</dbReference>
<keyword evidence="4" id="KW-1003">Cell membrane</keyword>
<name>A0ABU3CBA5_9FLAO</name>
<evidence type="ECO:0000256" key="1">
    <source>
        <dbReference type="ARBA" id="ARBA00004429"/>
    </source>
</evidence>
<feature type="transmembrane region" description="Helical" evidence="9">
    <location>
        <begin position="390"/>
        <end position="415"/>
    </location>
</feature>
<feature type="transmembrane region" description="Helical" evidence="9">
    <location>
        <begin position="436"/>
        <end position="456"/>
    </location>
</feature>
<keyword evidence="3" id="KW-0813">Transport</keyword>
<dbReference type="Gene3D" id="3.30.2090.10">
    <property type="entry name" value="Multidrug efflux transporter AcrB TolC docking domain, DN and DC subdomains"/>
    <property type="match status" value="2"/>
</dbReference>
<dbReference type="Gene3D" id="1.20.1640.10">
    <property type="entry name" value="Multidrug efflux transporter AcrB transmembrane domain"/>
    <property type="match status" value="2"/>
</dbReference>
<keyword evidence="5" id="KW-0997">Cell inner membrane</keyword>
<evidence type="ECO:0000256" key="6">
    <source>
        <dbReference type="ARBA" id="ARBA00022692"/>
    </source>
</evidence>
<evidence type="ECO:0000256" key="7">
    <source>
        <dbReference type="ARBA" id="ARBA00022989"/>
    </source>
</evidence>
<dbReference type="InterPro" id="IPR001036">
    <property type="entry name" value="Acrflvin-R"/>
</dbReference>
<sequence length="1049" mass="114401">MLRTFIERPVLSTVVSIILVILGVLGMLNLPITQYPDIAPPTISVSTSYPGANAETVLESVIIPIEEQINGVEGMTYLTSTATNNGTAEITVFFDQEVDPDIAAVNVQNRVARANPLLPQEVKQTGVTTQKQQTSALMFLSFYSTNPDYDDTFIQNYLKINVIPEIQRVNGVGNVNVFGGKDYSMRIWLQPEKLAAYNLVPSDVIAALNEQSLEAAAGSLGENNGEAFSYVIKYSGRYKTEEQYSNIVIKALGNGDFLRLEDVAEIELDAQSYSGGSTTKGYPAVNMGIFQTKGSNAREIIQTIKVRLDEIEDNLPEGIEIYIPYDTNNFLNASISKVVHTLIEAFVLVFIVVFIFLQDFRSTLIPAIAVPVSIIGTFFFLNLFGYSINLLTLFALVLAIGIVVDDAIVVVEAVHSKIDEGANNVKNATVDAMHEISGAIISITLVMAAVFIPVTFVQGPTGVFYEQFGVTLIVAIFISAVNALTLSPALCALFLKSHDEKSKPKGNFLQRFFNGFNRGFKATVSRYGRSVNYLYRHKWITAAILILAVAGIWWSSSTVPSGFVPDEDRGLIFVNVELPAGASVDRTHEVNMELYNKVKDLPGVEGMSVIDGRSLLSGAGSNYGLGFIKLNDWEERDDEQSVEAITQKLFGIAATIPGANIIFFSPPSIPGFGNSSGFEVNLLDRSGGSFEDLDEANQEFIQKLTQRPEIQYAQSSFNTGYPQYEIELNVPLAKEKGVSVSEIFSTLQGYIGGVYAADFARFGKQYRVYVQALPEDRANRDDLNKLFVRTDSGEMTPITQFVNLQRVYGPQSVTRFNLFNSTKVTGAVNPGFSTGDAIAAVEETSGTLADQYDIAYSGLTREEVNAGSQTTTIFMLSILFVYFLLAAQYESYLLPFSVLLSLPLGVFGAYITTKFAGLQNNIYFQIALIMLLGLLAKNAILIVEFAIQRRRNGESIVDAAVDGAKARLRPILMTSFAFILGLMPLVLASGVGAAGNRSIGTGAAGGLLIGTVTGVFVIPILFILFQWLQEKVSSKPAPDVQTNDKNLES</sequence>
<feature type="transmembrane region" description="Helical" evidence="9">
    <location>
        <begin position="539"/>
        <end position="556"/>
    </location>
</feature>
<evidence type="ECO:0000256" key="5">
    <source>
        <dbReference type="ARBA" id="ARBA00022519"/>
    </source>
</evidence>
<dbReference type="SUPFAM" id="SSF82693">
    <property type="entry name" value="Multidrug efflux transporter AcrB pore domain, PN1, PN2, PC1 and PC2 subdomains"/>
    <property type="match status" value="4"/>
</dbReference>
<dbReference type="PANTHER" id="PTHR32063:SF9">
    <property type="entry name" value="SIMILAR TO MULTIDRUG RESISTANCE PROTEIN MEXB"/>
    <property type="match status" value="1"/>
</dbReference>
<dbReference type="Proteomes" id="UP001262889">
    <property type="component" value="Unassembled WGS sequence"/>
</dbReference>
<evidence type="ECO:0000256" key="4">
    <source>
        <dbReference type="ARBA" id="ARBA00022475"/>
    </source>
</evidence>
<evidence type="ECO:0000256" key="2">
    <source>
        <dbReference type="ARBA" id="ARBA00010942"/>
    </source>
</evidence>
<feature type="transmembrane region" description="Helical" evidence="9">
    <location>
        <begin position="364"/>
        <end position="384"/>
    </location>
</feature>
<comment type="subcellular location">
    <subcellularLocation>
        <location evidence="1">Cell inner membrane</location>
        <topology evidence="1">Multi-pass membrane protein</topology>
    </subcellularLocation>
</comment>
<evidence type="ECO:0000256" key="3">
    <source>
        <dbReference type="ARBA" id="ARBA00022448"/>
    </source>
</evidence>
<evidence type="ECO:0000313" key="10">
    <source>
        <dbReference type="EMBL" id="MDT0643627.1"/>
    </source>
</evidence>
<feature type="transmembrane region" description="Helical" evidence="9">
    <location>
        <begin position="923"/>
        <end position="947"/>
    </location>
</feature>
<dbReference type="PANTHER" id="PTHR32063">
    <property type="match status" value="1"/>
</dbReference>
<comment type="caution">
    <text evidence="10">The sequence shown here is derived from an EMBL/GenBank/DDBJ whole genome shotgun (WGS) entry which is preliminary data.</text>
</comment>
<keyword evidence="11" id="KW-1185">Reference proteome</keyword>
<feature type="transmembrane region" description="Helical" evidence="9">
    <location>
        <begin position="866"/>
        <end position="885"/>
    </location>
</feature>
<feature type="transmembrane region" description="Helical" evidence="9">
    <location>
        <begin position="968"/>
        <end position="991"/>
    </location>
</feature>
<feature type="transmembrane region" description="Helical" evidence="9">
    <location>
        <begin position="468"/>
        <end position="495"/>
    </location>
</feature>
<dbReference type="Gene3D" id="3.30.70.1320">
    <property type="entry name" value="Multidrug efflux transporter AcrB pore domain like"/>
    <property type="match status" value="1"/>
</dbReference>
<dbReference type="PRINTS" id="PR00702">
    <property type="entry name" value="ACRIFLAVINRP"/>
</dbReference>
<dbReference type="Gene3D" id="3.30.70.1440">
    <property type="entry name" value="Multidrug efflux transporter AcrB pore domain"/>
    <property type="match status" value="1"/>
</dbReference>
<feature type="transmembrane region" description="Helical" evidence="9">
    <location>
        <begin position="338"/>
        <end position="357"/>
    </location>
</feature>
<keyword evidence="6 9" id="KW-0812">Transmembrane</keyword>
<evidence type="ECO:0000256" key="8">
    <source>
        <dbReference type="ARBA" id="ARBA00023136"/>
    </source>
</evidence>
<dbReference type="InterPro" id="IPR027463">
    <property type="entry name" value="AcrB_DN_DC_subdom"/>
</dbReference>
<accession>A0ABU3CBA5</accession>
<dbReference type="InterPro" id="IPR004764">
    <property type="entry name" value="MdtF-like"/>
</dbReference>
<dbReference type="EMBL" id="JAVRHQ010000014">
    <property type="protein sequence ID" value="MDT0643627.1"/>
    <property type="molecule type" value="Genomic_DNA"/>
</dbReference>
<evidence type="ECO:0000256" key="9">
    <source>
        <dbReference type="SAM" id="Phobius"/>
    </source>
</evidence>
<dbReference type="SUPFAM" id="SSF82714">
    <property type="entry name" value="Multidrug efflux transporter AcrB TolC docking domain, DN and DC subdomains"/>
    <property type="match status" value="2"/>
</dbReference>
<evidence type="ECO:0000313" key="11">
    <source>
        <dbReference type="Proteomes" id="UP001262889"/>
    </source>
</evidence>
<protein>
    <submittedName>
        <fullName evidence="10">Efflux RND transporter permease subunit</fullName>
    </submittedName>
</protein>